<dbReference type="SUPFAM" id="SSF116742">
    <property type="entry name" value="eIF2alpha middle domain-like"/>
    <property type="match status" value="1"/>
</dbReference>
<dbReference type="AlphaFoldDB" id="D2VM26"/>
<dbReference type="InterPro" id="IPR024054">
    <property type="entry name" value="TIF2_asu_middle_sf"/>
</dbReference>
<protein>
    <submittedName>
        <fullName evidence="5">Predicted protein</fullName>
    </submittedName>
</protein>
<keyword evidence="6" id="KW-1185">Reference proteome</keyword>
<dbReference type="CDD" id="cd04452">
    <property type="entry name" value="S1_IF2_alpha"/>
    <property type="match status" value="1"/>
</dbReference>
<dbReference type="EMBL" id="GG738881">
    <property type="protein sequence ID" value="EFC42246.1"/>
    <property type="molecule type" value="Genomic_DNA"/>
</dbReference>
<organism evidence="6">
    <name type="scientific">Naegleria gruberi</name>
    <name type="common">Amoeba</name>
    <dbReference type="NCBI Taxonomy" id="5762"/>
    <lineage>
        <taxon>Eukaryota</taxon>
        <taxon>Discoba</taxon>
        <taxon>Heterolobosea</taxon>
        <taxon>Tetramitia</taxon>
        <taxon>Eutetramitia</taxon>
        <taxon>Vahlkampfiidae</taxon>
        <taxon>Naegleria</taxon>
    </lineage>
</organism>
<dbReference type="InterPro" id="IPR003029">
    <property type="entry name" value="S1_domain"/>
</dbReference>
<dbReference type="GO" id="GO:0043022">
    <property type="term" value="F:ribosome binding"/>
    <property type="evidence" value="ECO:0007669"/>
    <property type="project" value="TreeGrafter"/>
</dbReference>
<dbReference type="Gene3D" id="1.10.150.190">
    <property type="entry name" value="Translation initiation factor 2, subunit 1, domain 2"/>
    <property type="match status" value="1"/>
</dbReference>
<gene>
    <name evidence="5" type="ORF">NAEGRDRAFT_50681</name>
</gene>
<dbReference type="InParanoid" id="D2VM26"/>
<dbReference type="SMART" id="SM00316">
    <property type="entry name" value="S1"/>
    <property type="match status" value="1"/>
</dbReference>
<dbReference type="PANTHER" id="PTHR10602:SF0">
    <property type="entry name" value="EUKARYOTIC TRANSLATION INITIATION FACTOR 2 SUBUNIT 1"/>
    <property type="match status" value="1"/>
</dbReference>
<feature type="domain" description="S1 motif" evidence="4">
    <location>
        <begin position="20"/>
        <end position="91"/>
    </location>
</feature>
<dbReference type="GO" id="GO:0003743">
    <property type="term" value="F:translation initiation factor activity"/>
    <property type="evidence" value="ECO:0007669"/>
    <property type="project" value="UniProtKB-KW"/>
</dbReference>
<evidence type="ECO:0000313" key="6">
    <source>
        <dbReference type="Proteomes" id="UP000006671"/>
    </source>
</evidence>
<dbReference type="RefSeq" id="XP_002674990.1">
    <property type="nucleotide sequence ID" value="XM_002674944.1"/>
</dbReference>
<dbReference type="InterPro" id="IPR012340">
    <property type="entry name" value="NA-bd_OB-fold"/>
</dbReference>
<dbReference type="Pfam" id="PF00575">
    <property type="entry name" value="S1"/>
    <property type="match status" value="1"/>
</dbReference>
<dbReference type="FunFam" id="3.30.70.1130:FF:000001">
    <property type="entry name" value="Eukaryotic translation initiation factor 2 subunit 1"/>
    <property type="match status" value="1"/>
</dbReference>
<accession>D2VM26</accession>
<evidence type="ECO:0000256" key="1">
    <source>
        <dbReference type="ARBA" id="ARBA00007223"/>
    </source>
</evidence>
<dbReference type="Gene3D" id="3.30.70.1130">
    <property type="entry name" value="EIF_2_alpha"/>
    <property type="match status" value="1"/>
</dbReference>
<dbReference type="GO" id="GO:0005850">
    <property type="term" value="C:eukaryotic translation initiation factor 2 complex"/>
    <property type="evidence" value="ECO:0007669"/>
    <property type="project" value="TreeGrafter"/>
</dbReference>
<dbReference type="GO" id="GO:0033290">
    <property type="term" value="C:eukaryotic 48S preinitiation complex"/>
    <property type="evidence" value="ECO:0007669"/>
    <property type="project" value="TreeGrafter"/>
</dbReference>
<dbReference type="SUPFAM" id="SSF50249">
    <property type="entry name" value="Nucleic acid-binding proteins"/>
    <property type="match status" value="1"/>
</dbReference>
<dbReference type="STRING" id="5762.D2VM26"/>
<dbReference type="PROSITE" id="PS50126">
    <property type="entry name" value="S1"/>
    <property type="match status" value="1"/>
</dbReference>
<dbReference type="KEGG" id="ngr:NAEGRDRAFT_50681"/>
<dbReference type="Gene3D" id="2.40.50.140">
    <property type="entry name" value="Nucleic acid-binding proteins"/>
    <property type="match status" value="1"/>
</dbReference>
<dbReference type="Proteomes" id="UP000006671">
    <property type="component" value="Unassembled WGS sequence"/>
</dbReference>
<proteinExistence type="inferred from homology"/>
<keyword evidence="3" id="KW-0648">Protein biosynthesis</keyword>
<dbReference type="eggNOG" id="KOG2916">
    <property type="taxonomic scope" value="Eukaryota"/>
</dbReference>
<dbReference type="InterPro" id="IPR044126">
    <property type="entry name" value="S1_IF2_alpha"/>
</dbReference>
<dbReference type="GO" id="GO:0003723">
    <property type="term" value="F:RNA binding"/>
    <property type="evidence" value="ECO:0007669"/>
    <property type="project" value="InterPro"/>
</dbReference>
<dbReference type="SUPFAM" id="SSF110993">
    <property type="entry name" value="eIF-2-alpha, C-terminal domain"/>
    <property type="match status" value="1"/>
</dbReference>
<evidence type="ECO:0000259" key="4">
    <source>
        <dbReference type="PROSITE" id="PS50126"/>
    </source>
</evidence>
<dbReference type="GeneID" id="8851825"/>
<dbReference type="VEuPathDB" id="AmoebaDB:NAEGRDRAFT_50681"/>
<reference evidence="5 6" key="1">
    <citation type="journal article" date="2010" name="Cell">
        <title>The genome of Naegleria gruberi illuminates early eukaryotic versatility.</title>
        <authorList>
            <person name="Fritz-Laylin L.K."/>
            <person name="Prochnik S.E."/>
            <person name="Ginger M.L."/>
            <person name="Dacks J.B."/>
            <person name="Carpenter M.L."/>
            <person name="Field M.C."/>
            <person name="Kuo A."/>
            <person name="Paredez A."/>
            <person name="Chapman J."/>
            <person name="Pham J."/>
            <person name="Shu S."/>
            <person name="Neupane R."/>
            <person name="Cipriano M."/>
            <person name="Mancuso J."/>
            <person name="Tu H."/>
            <person name="Salamov A."/>
            <person name="Lindquist E."/>
            <person name="Shapiro H."/>
            <person name="Lucas S."/>
            <person name="Grigoriev I.V."/>
            <person name="Cande W.Z."/>
            <person name="Fulton C."/>
            <person name="Rokhsar D.S."/>
            <person name="Dawson S.C."/>
        </authorList>
    </citation>
    <scope>NUCLEOTIDE SEQUENCE [LARGE SCALE GENOMIC DNA]</scope>
    <source>
        <strain evidence="5 6">NEG-M</strain>
    </source>
</reference>
<dbReference type="FunFam" id="2.40.50.140:FF:000015">
    <property type="entry name" value="Eukaryotic translation initiation factor 2 subunit alpha"/>
    <property type="match status" value="1"/>
</dbReference>
<evidence type="ECO:0000313" key="5">
    <source>
        <dbReference type="EMBL" id="EFC42246.1"/>
    </source>
</evidence>
<dbReference type="OMA" id="DVNEHQR"/>
<name>D2VM26_NAEGR</name>
<evidence type="ECO:0000256" key="3">
    <source>
        <dbReference type="ARBA" id="ARBA00022917"/>
    </source>
</evidence>
<evidence type="ECO:0000256" key="2">
    <source>
        <dbReference type="ARBA" id="ARBA00022540"/>
    </source>
</evidence>
<comment type="similarity">
    <text evidence="1">Belongs to the eIF-2-alpha family.</text>
</comment>
<dbReference type="Pfam" id="PF07541">
    <property type="entry name" value="EIF_2_alpha"/>
    <property type="match status" value="1"/>
</dbReference>
<dbReference type="OrthoDB" id="1685042at2759"/>
<dbReference type="FunCoup" id="D2VM26">
    <property type="interactions" value="594"/>
</dbReference>
<dbReference type="InterPro" id="IPR024055">
    <property type="entry name" value="TIF2_asu_C"/>
</dbReference>
<keyword evidence="2" id="KW-0396">Initiation factor</keyword>
<sequence length="309" mass="35282">MSEAKKQSCRYYEQQHPEVDDLVMVKVKHITDIGAYVSLLEYNNIEGLILSSELSRKRIRSISQLIRLGRNEVCVVLRVDPEKGYIDLSKSKVAAEDIPKCEEKYNKSKAVSSIMRHLAETTDQDLEELNKLISWPLYRKFGHAFDAFKMTLTNPDQVFQDIEFPDNNTKEQLLSIIQNRLKPQPVKLRADIQVTCYSYEGIEAVKEALSEGEKIGTEEEIDIKITLVAPPLYVMATTTSDKQKGLDTLQASIDKITEIIKKYDGEVTVKAPPRVVNEKDDHSLTVLLENLREQNKEVDGDEEEEYIGM</sequence>
<dbReference type="InterPro" id="IPR011488">
    <property type="entry name" value="TIF_2_asu"/>
</dbReference>
<dbReference type="PANTHER" id="PTHR10602">
    <property type="entry name" value="EUKARYOTIC TRANSLATION INITIATION FACTOR 2 SUBUNIT 1"/>
    <property type="match status" value="1"/>
</dbReference>